<dbReference type="AlphaFoldDB" id="A0A8J3GEK0"/>
<gene>
    <name evidence="1" type="ORF">GCM10007047_14360</name>
</gene>
<keyword evidence="2" id="KW-1185">Reference proteome</keyword>
<protein>
    <submittedName>
        <fullName evidence="1">Uncharacterized protein</fullName>
    </submittedName>
</protein>
<dbReference type="Proteomes" id="UP000642829">
    <property type="component" value="Unassembled WGS sequence"/>
</dbReference>
<dbReference type="EMBL" id="BMXG01000007">
    <property type="protein sequence ID" value="GHB99280.1"/>
    <property type="molecule type" value="Genomic_DNA"/>
</dbReference>
<sequence>MHLDGHIHIVGLCAYVRKSRTVQAVSPVIENFHIPSLANGPALPLLWRWNCNPLLAEAFKARCT</sequence>
<evidence type="ECO:0000313" key="1">
    <source>
        <dbReference type="EMBL" id="GHB99280.1"/>
    </source>
</evidence>
<proteinExistence type="predicted"/>
<organism evidence="1 2">
    <name type="scientific">Cerasicoccus arenae</name>
    <dbReference type="NCBI Taxonomy" id="424488"/>
    <lineage>
        <taxon>Bacteria</taxon>
        <taxon>Pseudomonadati</taxon>
        <taxon>Verrucomicrobiota</taxon>
        <taxon>Opitutia</taxon>
        <taxon>Puniceicoccales</taxon>
        <taxon>Cerasicoccaceae</taxon>
        <taxon>Cerasicoccus</taxon>
    </lineage>
</organism>
<accession>A0A8J3GEK0</accession>
<reference evidence="1" key="2">
    <citation type="submission" date="2020-09" db="EMBL/GenBank/DDBJ databases">
        <authorList>
            <person name="Sun Q."/>
            <person name="Kim S."/>
        </authorList>
    </citation>
    <scope>NUCLEOTIDE SEQUENCE</scope>
    <source>
        <strain evidence="1">KCTC 12870</strain>
    </source>
</reference>
<reference evidence="1" key="1">
    <citation type="journal article" date="2014" name="Int. J. Syst. Evol. Microbiol.">
        <title>Complete genome sequence of Corynebacterium casei LMG S-19264T (=DSM 44701T), isolated from a smear-ripened cheese.</title>
        <authorList>
            <consortium name="US DOE Joint Genome Institute (JGI-PGF)"/>
            <person name="Walter F."/>
            <person name="Albersmeier A."/>
            <person name="Kalinowski J."/>
            <person name="Ruckert C."/>
        </authorList>
    </citation>
    <scope>NUCLEOTIDE SEQUENCE</scope>
    <source>
        <strain evidence="1">KCTC 12870</strain>
    </source>
</reference>
<evidence type="ECO:0000313" key="2">
    <source>
        <dbReference type="Proteomes" id="UP000642829"/>
    </source>
</evidence>
<comment type="caution">
    <text evidence="1">The sequence shown here is derived from an EMBL/GenBank/DDBJ whole genome shotgun (WGS) entry which is preliminary data.</text>
</comment>
<name>A0A8J3GEK0_9BACT</name>